<dbReference type="InterPro" id="IPR000639">
    <property type="entry name" value="Epox_hydrolase-like"/>
</dbReference>
<dbReference type="AlphaFoldDB" id="A0A7C3VSP9"/>
<dbReference type="EMBL" id="DSPX01000138">
    <property type="protein sequence ID" value="HGG01696.1"/>
    <property type="molecule type" value="Genomic_DNA"/>
</dbReference>
<reference evidence="2" key="1">
    <citation type="journal article" date="2020" name="mSystems">
        <title>Genome- and Community-Level Interaction Insights into Carbon Utilization and Element Cycling Functions of Hydrothermarchaeota in Hydrothermal Sediment.</title>
        <authorList>
            <person name="Zhou Z."/>
            <person name="Liu Y."/>
            <person name="Xu W."/>
            <person name="Pan J."/>
            <person name="Luo Z.H."/>
            <person name="Li M."/>
        </authorList>
    </citation>
    <scope>NUCLEOTIDE SEQUENCE [LARGE SCALE GENOMIC DNA]</scope>
    <source>
        <strain evidence="2">SpSt-374</strain>
    </source>
</reference>
<dbReference type="InterPro" id="IPR000073">
    <property type="entry name" value="AB_hydrolase_1"/>
</dbReference>
<evidence type="ECO:0000313" key="2">
    <source>
        <dbReference type="EMBL" id="HGG01696.1"/>
    </source>
</evidence>
<organism evidence="2">
    <name type="scientific">Planktothricoides sp. SpSt-374</name>
    <dbReference type="NCBI Taxonomy" id="2282167"/>
    <lineage>
        <taxon>Bacteria</taxon>
        <taxon>Bacillati</taxon>
        <taxon>Cyanobacteriota</taxon>
        <taxon>Cyanophyceae</taxon>
        <taxon>Oscillatoriophycideae</taxon>
        <taxon>Oscillatoriales</taxon>
        <taxon>Oscillatoriaceae</taxon>
        <taxon>Planktothricoides</taxon>
    </lineage>
</organism>
<feature type="domain" description="AB hydrolase-1" evidence="1">
    <location>
        <begin position="26"/>
        <end position="265"/>
    </location>
</feature>
<dbReference type="InterPro" id="IPR050228">
    <property type="entry name" value="Carboxylesterase_BioH"/>
</dbReference>
<dbReference type="GO" id="GO:0016787">
    <property type="term" value="F:hydrolase activity"/>
    <property type="evidence" value="ECO:0007669"/>
    <property type="project" value="UniProtKB-KW"/>
</dbReference>
<dbReference type="PANTHER" id="PTHR43194">
    <property type="entry name" value="HYDROLASE ALPHA/BETA FOLD FAMILY"/>
    <property type="match status" value="1"/>
</dbReference>
<gene>
    <name evidence="2" type="ORF">ENR15_13850</name>
</gene>
<keyword evidence="2" id="KW-0378">Hydrolase</keyword>
<sequence>MPYIQVGGTPHYYQWHGQTAPTKDKPVMVFVHGWGGSARYWETTASRLSKDFDCLLYDLRGFGRSRLSDTPVGFDWEMESYAADLAALLDALQLGRVYLNSHSMGASVAVVFANRYPERVAKLILTCSGIFEYDEKTFSAFHKWGSLVVQFRPQWLSRIPLMERFFMARFLHRPIPEAAQRAFLEDYLMADDRAVRHTIFTSVSQKATEVMPREFAQLQVPTLLVSGEHDQIIPAAGGRQAAQLNQMVEFVEIPATSHFPMLEDPDSYLQEVLQFLGVGG</sequence>
<dbReference type="PRINTS" id="PR00111">
    <property type="entry name" value="ABHYDROLASE"/>
</dbReference>
<accession>A0A7C3VSP9</accession>
<comment type="caution">
    <text evidence="2">The sequence shown here is derived from an EMBL/GenBank/DDBJ whole genome shotgun (WGS) entry which is preliminary data.</text>
</comment>
<dbReference type="PANTHER" id="PTHR43194:SF2">
    <property type="entry name" value="PEROXISOMAL MEMBRANE PROTEIN LPX1"/>
    <property type="match status" value="1"/>
</dbReference>
<protein>
    <submittedName>
        <fullName evidence="2">Alpha/beta hydrolase</fullName>
    </submittedName>
</protein>
<dbReference type="PRINTS" id="PR00412">
    <property type="entry name" value="EPOXHYDRLASE"/>
</dbReference>
<dbReference type="Pfam" id="PF00561">
    <property type="entry name" value="Abhydrolase_1"/>
    <property type="match status" value="1"/>
</dbReference>
<evidence type="ECO:0000259" key="1">
    <source>
        <dbReference type="Pfam" id="PF00561"/>
    </source>
</evidence>
<name>A0A7C3VSP9_9CYAN</name>
<dbReference type="InterPro" id="IPR029058">
    <property type="entry name" value="AB_hydrolase_fold"/>
</dbReference>
<dbReference type="SUPFAM" id="SSF53474">
    <property type="entry name" value="alpha/beta-Hydrolases"/>
    <property type="match status" value="1"/>
</dbReference>
<dbReference type="Gene3D" id="3.40.50.1820">
    <property type="entry name" value="alpha/beta hydrolase"/>
    <property type="match status" value="1"/>
</dbReference>
<proteinExistence type="predicted"/>